<dbReference type="Proteomes" id="UP000738349">
    <property type="component" value="Unassembled WGS sequence"/>
</dbReference>
<evidence type="ECO:0000313" key="2">
    <source>
        <dbReference type="Proteomes" id="UP000738349"/>
    </source>
</evidence>
<dbReference type="OrthoDB" id="2991872at2759"/>
<name>A0A9P9JJ94_9HYPO</name>
<protein>
    <submittedName>
        <fullName evidence="1">Uncharacterized protein</fullName>
    </submittedName>
</protein>
<gene>
    <name evidence="1" type="ORF">EDB81DRAFT_37527</name>
</gene>
<reference evidence="1" key="1">
    <citation type="journal article" date="2021" name="Nat. Commun.">
        <title>Genetic determinants of endophytism in the Arabidopsis root mycobiome.</title>
        <authorList>
            <person name="Mesny F."/>
            <person name="Miyauchi S."/>
            <person name="Thiergart T."/>
            <person name="Pickel B."/>
            <person name="Atanasova L."/>
            <person name="Karlsson M."/>
            <person name="Huettel B."/>
            <person name="Barry K.W."/>
            <person name="Haridas S."/>
            <person name="Chen C."/>
            <person name="Bauer D."/>
            <person name="Andreopoulos W."/>
            <person name="Pangilinan J."/>
            <person name="LaButti K."/>
            <person name="Riley R."/>
            <person name="Lipzen A."/>
            <person name="Clum A."/>
            <person name="Drula E."/>
            <person name="Henrissat B."/>
            <person name="Kohler A."/>
            <person name="Grigoriev I.V."/>
            <person name="Martin F.M."/>
            <person name="Hacquard S."/>
        </authorList>
    </citation>
    <scope>NUCLEOTIDE SEQUENCE</scope>
    <source>
        <strain evidence="1">MPI-CAGE-AT-0147</strain>
    </source>
</reference>
<dbReference type="EMBL" id="JAGMUV010000001">
    <property type="protein sequence ID" value="KAH7176426.1"/>
    <property type="molecule type" value="Genomic_DNA"/>
</dbReference>
<accession>A0A9P9JJ94</accession>
<evidence type="ECO:0000313" key="1">
    <source>
        <dbReference type="EMBL" id="KAH7176426.1"/>
    </source>
</evidence>
<organism evidence="1 2">
    <name type="scientific">Dactylonectria macrodidyma</name>
    <dbReference type="NCBI Taxonomy" id="307937"/>
    <lineage>
        <taxon>Eukaryota</taxon>
        <taxon>Fungi</taxon>
        <taxon>Dikarya</taxon>
        <taxon>Ascomycota</taxon>
        <taxon>Pezizomycotina</taxon>
        <taxon>Sordariomycetes</taxon>
        <taxon>Hypocreomycetidae</taxon>
        <taxon>Hypocreales</taxon>
        <taxon>Nectriaceae</taxon>
        <taxon>Dactylonectria</taxon>
    </lineage>
</organism>
<keyword evidence="2" id="KW-1185">Reference proteome</keyword>
<dbReference type="AlphaFoldDB" id="A0A9P9JJ94"/>
<proteinExistence type="predicted"/>
<comment type="caution">
    <text evidence="1">The sequence shown here is derived from an EMBL/GenBank/DDBJ whole genome shotgun (WGS) entry which is preliminary data.</text>
</comment>
<sequence>MSLSQAALLALIGTTYLGGFSRFTHGRFTPGFYKYQTDRAPDNESTRIIPFIDVTLATLLVFPRSRAVAAGFCTFFRCIGVGKRIKEGKSLVLDVALTIMTAYLTWSSIADT</sequence>